<gene>
    <name evidence="2" type="ORF">HNQ52_000038</name>
</gene>
<dbReference type="RefSeq" id="WP_183958587.1">
    <property type="nucleotide sequence ID" value="NZ_JACHHP010000001.1"/>
</dbReference>
<feature type="chain" id="PRO_5031385646" description="Copper resistance protein B" evidence="1">
    <location>
        <begin position="20"/>
        <end position="229"/>
    </location>
</feature>
<keyword evidence="3" id="KW-1185">Reference proteome</keyword>
<evidence type="ECO:0000256" key="1">
    <source>
        <dbReference type="SAM" id="SignalP"/>
    </source>
</evidence>
<name>A0A7W8D4G0_9GAMM</name>
<accession>A0A7W8D4G0</accession>
<reference evidence="2 3" key="1">
    <citation type="submission" date="2020-08" db="EMBL/GenBank/DDBJ databases">
        <title>Genomic Encyclopedia of Type Strains, Phase IV (KMG-IV): sequencing the most valuable type-strain genomes for metagenomic binning, comparative biology and taxonomic classification.</title>
        <authorList>
            <person name="Goeker M."/>
        </authorList>
    </citation>
    <scope>NUCLEOTIDE SEQUENCE [LARGE SCALE GENOMIC DNA]</scope>
    <source>
        <strain evidence="2 3">DSM 24163</strain>
    </source>
</reference>
<proteinExistence type="predicted"/>
<dbReference type="AlphaFoldDB" id="A0A7W8D4G0"/>
<comment type="caution">
    <text evidence="2">The sequence shown here is derived from an EMBL/GenBank/DDBJ whole genome shotgun (WGS) entry which is preliminary data.</text>
</comment>
<protein>
    <recommendedName>
        <fullName evidence="4">Copper resistance protein B</fullName>
    </recommendedName>
</protein>
<evidence type="ECO:0008006" key="4">
    <source>
        <dbReference type="Google" id="ProtNLM"/>
    </source>
</evidence>
<dbReference type="Proteomes" id="UP000521199">
    <property type="component" value="Unassembled WGS sequence"/>
</dbReference>
<evidence type="ECO:0000313" key="2">
    <source>
        <dbReference type="EMBL" id="MBB5206522.1"/>
    </source>
</evidence>
<sequence length="229" mass="25404">MRSPCIVLSACLVAGPAAAATSGVYHPYVNAHESELEYGVTWRDIGDGALALQRASVGHAWTDDVSTELYLLSEFATHDRQRVRGYELEVRWQLTEQGEYASDWGLLVELETAAGLDRNEASTGILWEKELGHRWVAAANALLEYEFGGDVDNEFETAFRGQLRYLQRPAFEPAIEIYLDDTDYALGPALLGAHRLAAGRQLRWEAGLYFGIDAATPSLSARTSIEFEF</sequence>
<organism evidence="2 3">
    <name type="scientific">Chiayiivirga flava</name>
    <dbReference type="NCBI Taxonomy" id="659595"/>
    <lineage>
        <taxon>Bacteria</taxon>
        <taxon>Pseudomonadati</taxon>
        <taxon>Pseudomonadota</taxon>
        <taxon>Gammaproteobacteria</taxon>
        <taxon>Lysobacterales</taxon>
        <taxon>Lysobacteraceae</taxon>
        <taxon>Chiayiivirga</taxon>
    </lineage>
</organism>
<dbReference type="EMBL" id="JACHHP010000001">
    <property type="protein sequence ID" value="MBB5206522.1"/>
    <property type="molecule type" value="Genomic_DNA"/>
</dbReference>
<keyword evidence="1" id="KW-0732">Signal</keyword>
<feature type="signal peptide" evidence="1">
    <location>
        <begin position="1"/>
        <end position="19"/>
    </location>
</feature>
<evidence type="ECO:0000313" key="3">
    <source>
        <dbReference type="Proteomes" id="UP000521199"/>
    </source>
</evidence>